<dbReference type="Proteomes" id="UP000199022">
    <property type="component" value="Unassembled WGS sequence"/>
</dbReference>
<evidence type="ECO:0000256" key="1">
    <source>
        <dbReference type="SAM" id="MobiDB-lite"/>
    </source>
</evidence>
<dbReference type="RefSeq" id="WP_165628979.1">
    <property type="nucleotide sequence ID" value="NZ_BNAC01000005.1"/>
</dbReference>
<gene>
    <name evidence="2" type="ORF">SAMN05661030_3283</name>
</gene>
<reference evidence="3" key="1">
    <citation type="submission" date="2016-10" db="EMBL/GenBank/DDBJ databases">
        <authorList>
            <person name="Varghese N."/>
            <person name="Submissions S."/>
        </authorList>
    </citation>
    <scope>NUCLEOTIDE SEQUENCE [LARGE SCALE GENOMIC DNA]</scope>
    <source>
        <strain evidence="3">DSM 45962</strain>
    </source>
</reference>
<evidence type="ECO:0000313" key="3">
    <source>
        <dbReference type="Proteomes" id="UP000199022"/>
    </source>
</evidence>
<evidence type="ECO:0000313" key="2">
    <source>
        <dbReference type="EMBL" id="SFD42201.1"/>
    </source>
</evidence>
<keyword evidence="3" id="KW-1185">Reference proteome</keyword>
<feature type="region of interest" description="Disordered" evidence="1">
    <location>
        <begin position="73"/>
        <end position="99"/>
    </location>
</feature>
<name>A0A1I1S6R6_9ACTN</name>
<dbReference type="EMBL" id="FOMD01000004">
    <property type="protein sequence ID" value="SFD42201.1"/>
    <property type="molecule type" value="Genomic_DNA"/>
</dbReference>
<organism evidence="2 3">
    <name type="scientific">Klenkia taihuensis</name>
    <dbReference type="NCBI Taxonomy" id="1225127"/>
    <lineage>
        <taxon>Bacteria</taxon>
        <taxon>Bacillati</taxon>
        <taxon>Actinomycetota</taxon>
        <taxon>Actinomycetes</taxon>
        <taxon>Geodermatophilales</taxon>
        <taxon>Geodermatophilaceae</taxon>
        <taxon>Klenkia</taxon>
    </lineage>
</organism>
<dbReference type="AlphaFoldDB" id="A0A1I1S6R6"/>
<sequence>MLTLTENAATAIATLVEGAQAPADAGLRISDSAEPGPALELALAAAPEPADDVVEAPGADGRGARVFLDGTASAAPSGRTLDAGADGEGRLQFGLREQP</sequence>
<protein>
    <submittedName>
        <fullName evidence="2">Fe-S cluster assembly iron-binding protein IscA</fullName>
    </submittedName>
</protein>
<accession>A0A1I1S6R6</accession>
<dbReference type="STRING" id="1225127.SAMN05661030_3283"/>
<proteinExistence type="predicted"/>